<dbReference type="EMBL" id="RXIC02000013">
    <property type="protein sequence ID" value="KAB1228050.1"/>
    <property type="molecule type" value="Genomic_DNA"/>
</dbReference>
<evidence type="ECO:0000256" key="7">
    <source>
        <dbReference type="SAM" id="Phobius"/>
    </source>
</evidence>
<evidence type="ECO:0000256" key="6">
    <source>
        <dbReference type="PROSITE-ProRule" id="PRU00175"/>
    </source>
</evidence>
<keyword evidence="3 6" id="KW-0863">Zinc-finger</keyword>
<dbReference type="SUPFAM" id="SSF57850">
    <property type="entry name" value="RING/U-box"/>
    <property type="match status" value="1"/>
</dbReference>
<protein>
    <submittedName>
        <fullName evidence="9">NEP1-interacting protein 1</fullName>
    </submittedName>
</protein>
<comment type="caution">
    <text evidence="9">The sequence shown here is derived from an EMBL/GenBank/DDBJ whole genome shotgun (WGS) entry which is preliminary data.</text>
</comment>
<dbReference type="OrthoDB" id="8062037at2759"/>
<evidence type="ECO:0000256" key="1">
    <source>
        <dbReference type="ARBA" id="ARBA00004370"/>
    </source>
</evidence>
<accession>A0A6A1VQM4</accession>
<keyword evidence="11" id="KW-1185">Reference proteome</keyword>
<keyword evidence="4" id="KW-0862">Zinc</keyword>
<dbReference type="PANTHER" id="PTHR46151">
    <property type="entry name" value="NEP1-INTERACTING PROTEIN-LIKE 2"/>
    <property type="match status" value="1"/>
</dbReference>
<keyword evidence="2" id="KW-0479">Metal-binding</keyword>
<dbReference type="InterPro" id="IPR001841">
    <property type="entry name" value="Znf_RING"/>
</dbReference>
<organism evidence="9 11">
    <name type="scientific">Morella rubra</name>
    <name type="common">Chinese bayberry</name>
    <dbReference type="NCBI Taxonomy" id="262757"/>
    <lineage>
        <taxon>Eukaryota</taxon>
        <taxon>Viridiplantae</taxon>
        <taxon>Streptophyta</taxon>
        <taxon>Embryophyta</taxon>
        <taxon>Tracheophyta</taxon>
        <taxon>Spermatophyta</taxon>
        <taxon>Magnoliopsida</taxon>
        <taxon>eudicotyledons</taxon>
        <taxon>Gunneridae</taxon>
        <taxon>Pentapetalae</taxon>
        <taxon>rosids</taxon>
        <taxon>fabids</taxon>
        <taxon>Fagales</taxon>
        <taxon>Myricaceae</taxon>
        <taxon>Morella</taxon>
    </lineage>
</organism>
<evidence type="ECO:0000256" key="3">
    <source>
        <dbReference type="ARBA" id="ARBA00022771"/>
    </source>
</evidence>
<evidence type="ECO:0000256" key="5">
    <source>
        <dbReference type="ARBA" id="ARBA00023136"/>
    </source>
</evidence>
<comment type="subcellular location">
    <subcellularLocation>
        <location evidence="1">Membrane</location>
    </subcellularLocation>
</comment>
<dbReference type="PANTHER" id="PTHR46151:SF12">
    <property type="entry name" value="RING_U-BOX SUPERFAMILY PROTEIN"/>
    <property type="match status" value="1"/>
</dbReference>
<keyword evidence="7" id="KW-0812">Transmembrane</keyword>
<proteinExistence type="predicted"/>
<dbReference type="AlphaFoldDB" id="A0A6A1VQM4"/>
<dbReference type="GO" id="GO:0008270">
    <property type="term" value="F:zinc ion binding"/>
    <property type="evidence" value="ECO:0007669"/>
    <property type="project" value="UniProtKB-KW"/>
</dbReference>
<gene>
    <name evidence="10" type="ORF">CJ030_MR4G024730</name>
    <name evidence="9" type="ORF">CJ030_MR4G025831</name>
</gene>
<reference evidence="9" key="1">
    <citation type="submission" date="2018-07" db="EMBL/GenBank/DDBJ databases">
        <authorList>
            <person name="Gao Z.-S."/>
            <person name="Jia H.-M."/>
            <person name="Jia H.-J."/>
            <person name="Cai Q.-L."/>
            <person name="Wang Y."/>
            <person name="Zhao H.-B."/>
        </authorList>
    </citation>
    <scope>NUCLEOTIDE SEQUENCE</scope>
    <source>
        <tissue evidence="9">Leaves</tissue>
    </source>
</reference>
<evidence type="ECO:0000313" key="11">
    <source>
        <dbReference type="Proteomes" id="UP000516437"/>
    </source>
</evidence>
<dbReference type="Gene3D" id="3.30.40.10">
    <property type="entry name" value="Zinc/RING finger domain, C3HC4 (zinc finger)"/>
    <property type="match status" value="1"/>
</dbReference>
<evidence type="ECO:0000313" key="10">
    <source>
        <dbReference type="EMBL" id="KAB1228050.1"/>
    </source>
</evidence>
<reference evidence="9" key="3">
    <citation type="submission" date="2019-09" db="EMBL/GenBank/DDBJ databases">
        <authorList>
            <person name="Gao Z."/>
        </authorList>
    </citation>
    <scope>NUCLEOTIDE SEQUENCE</scope>
    <source>
        <tissue evidence="9">Leaves</tissue>
    </source>
</reference>
<dbReference type="SMART" id="SM00184">
    <property type="entry name" value="RING"/>
    <property type="match status" value="1"/>
</dbReference>
<name>A0A6A1VQM4_9ROSI</name>
<dbReference type="GO" id="GO:0016020">
    <property type="term" value="C:membrane"/>
    <property type="evidence" value="ECO:0007669"/>
    <property type="project" value="UniProtKB-SubCell"/>
</dbReference>
<evidence type="ECO:0000259" key="8">
    <source>
        <dbReference type="PROSITE" id="PS50089"/>
    </source>
</evidence>
<dbReference type="CDD" id="cd16461">
    <property type="entry name" value="RING-H2_EL5-like"/>
    <property type="match status" value="1"/>
</dbReference>
<evidence type="ECO:0000256" key="2">
    <source>
        <dbReference type="ARBA" id="ARBA00022723"/>
    </source>
</evidence>
<feature type="domain" description="RING-type" evidence="8">
    <location>
        <begin position="178"/>
        <end position="220"/>
    </location>
</feature>
<dbReference type="Proteomes" id="UP000516437">
    <property type="component" value="Chromosome 4"/>
</dbReference>
<evidence type="ECO:0000313" key="9">
    <source>
        <dbReference type="EMBL" id="KAB1215201.1"/>
    </source>
</evidence>
<dbReference type="Pfam" id="PF13639">
    <property type="entry name" value="zf-RING_2"/>
    <property type="match status" value="1"/>
</dbReference>
<keyword evidence="5 7" id="KW-0472">Membrane</keyword>
<dbReference type="EMBL" id="RXIC02000022">
    <property type="protein sequence ID" value="KAB1215201.1"/>
    <property type="molecule type" value="Genomic_DNA"/>
</dbReference>
<keyword evidence="7" id="KW-1133">Transmembrane helix</keyword>
<dbReference type="PROSITE" id="PS50089">
    <property type="entry name" value="ZF_RING_2"/>
    <property type="match status" value="1"/>
</dbReference>
<dbReference type="InterPro" id="IPR013083">
    <property type="entry name" value="Znf_RING/FYVE/PHD"/>
</dbReference>
<evidence type="ECO:0000256" key="4">
    <source>
        <dbReference type="ARBA" id="ARBA00022833"/>
    </source>
</evidence>
<reference evidence="9 11" key="2">
    <citation type="journal article" date="2019" name="Plant Biotechnol. J.">
        <title>The red bayberry genome and genetic basis of sex determination.</title>
        <authorList>
            <person name="Jia H.M."/>
            <person name="Jia H.J."/>
            <person name="Cai Q.L."/>
            <person name="Wang Y."/>
            <person name="Zhao H.B."/>
            <person name="Yang W.F."/>
            <person name="Wang G.Y."/>
            <person name="Li Y.H."/>
            <person name="Zhan D.L."/>
            <person name="Shen Y.T."/>
            <person name="Niu Q.F."/>
            <person name="Chang L."/>
            <person name="Qiu J."/>
            <person name="Zhao L."/>
            <person name="Xie H.B."/>
            <person name="Fu W.Y."/>
            <person name="Jin J."/>
            <person name="Li X.W."/>
            <person name="Jiao Y."/>
            <person name="Zhou C.C."/>
            <person name="Tu T."/>
            <person name="Chai C.Y."/>
            <person name="Gao J.L."/>
            <person name="Fan L.J."/>
            <person name="van de Weg E."/>
            <person name="Wang J.Y."/>
            <person name="Gao Z.S."/>
        </authorList>
    </citation>
    <scope>NUCLEOTIDE SEQUENCE [LARGE SCALE GENOMIC DNA]</scope>
    <source>
        <tissue evidence="9">Leaves</tissue>
    </source>
</reference>
<sequence>MKGSFSIITKAALRLKEAAIGGLRSWFLTRVLKTVAAAVLTCILAMGGATVGTVVGAIQGQTTETGFLKGAGIGAVTGAFAALELLESAADCESLSKAALLHSLVNGKVFIEWVCPAVLKAYQWQVRTRETTYAEDVSDIYDIGERVKGLSDNCLKRLPMHKFHSRKIIESCHDLICCFICLQDFEDEESVRGLPNCGHLFHVDCVDRWLTIQGTCPVCRQHVSDDMNAL</sequence>
<feature type="transmembrane region" description="Helical" evidence="7">
    <location>
        <begin position="34"/>
        <end position="58"/>
    </location>
</feature>